<evidence type="ECO:0000256" key="2">
    <source>
        <dbReference type="ARBA" id="ARBA00023125"/>
    </source>
</evidence>
<organism evidence="6 7">
    <name type="scientific">Schaalia odontolytica</name>
    <dbReference type="NCBI Taxonomy" id="1660"/>
    <lineage>
        <taxon>Bacteria</taxon>
        <taxon>Bacillati</taxon>
        <taxon>Actinomycetota</taxon>
        <taxon>Actinomycetes</taxon>
        <taxon>Actinomycetales</taxon>
        <taxon>Actinomycetaceae</taxon>
        <taxon>Schaalia</taxon>
    </lineage>
</organism>
<feature type="domain" description="HTH lacI-type" evidence="5">
    <location>
        <begin position="30"/>
        <end position="84"/>
    </location>
</feature>
<sequence length="345" mass="36244">MSQQSKQSTPGQSTGVTPLAHDRPTSGHRVTLDDIALAAGTSIATVSRALGGSPRVAAPTRERIEKVAEELGYRANIAASLLASARPQILGLVCSLSQELHVRYRAEALRYAEDRGFRVIVESIDTSRDVDRAWESVLQLRAQAVIAVDSTCISTRFPNTPTVLIGQRAPRRNIDLVTSSNERGMGQAIALLAQRGSRRIAFLEGPPGPSARARKAAFTQACRTHEVDALTMPGGDNVDAGFLAVRAGVPAGVDALVCYNDQCAHGAILALLGDGLVPGRDMLVVGCDNSAIASSRALSLTSIDRAPSRVASLAVDQAIARALGEGGSPARQRVDTELVVRASTG</sequence>
<dbReference type="SUPFAM" id="SSF53822">
    <property type="entry name" value="Periplasmic binding protein-like I"/>
    <property type="match status" value="1"/>
</dbReference>
<dbReference type="Pfam" id="PF00356">
    <property type="entry name" value="LacI"/>
    <property type="match status" value="1"/>
</dbReference>
<dbReference type="OrthoDB" id="3266689at2"/>
<protein>
    <submittedName>
        <fullName evidence="6">LacI family transcriptional regulator</fullName>
    </submittedName>
</protein>
<dbReference type="CDD" id="cd01392">
    <property type="entry name" value="HTH_LacI"/>
    <property type="match status" value="1"/>
</dbReference>
<dbReference type="CDD" id="cd06267">
    <property type="entry name" value="PBP1_LacI_sugar_binding-like"/>
    <property type="match status" value="1"/>
</dbReference>
<dbReference type="EMBL" id="LLVT01000003">
    <property type="protein sequence ID" value="KSW10381.1"/>
    <property type="molecule type" value="Genomic_DNA"/>
</dbReference>
<dbReference type="InterPro" id="IPR010982">
    <property type="entry name" value="Lambda_DNA-bd_dom_sf"/>
</dbReference>
<evidence type="ECO:0000256" key="4">
    <source>
        <dbReference type="SAM" id="MobiDB-lite"/>
    </source>
</evidence>
<evidence type="ECO:0000259" key="5">
    <source>
        <dbReference type="PROSITE" id="PS50932"/>
    </source>
</evidence>
<name>A0A0V8RR26_9ACTO</name>
<dbReference type="PANTHER" id="PTHR30146:SF153">
    <property type="entry name" value="LACTOSE OPERON REPRESSOR"/>
    <property type="match status" value="1"/>
</dbReference>
<dbReference type="SUPFAM" id="SSF47413">
    <property type="entry name" value="lambda repressor-like DNA-binding domains"/>
    <property type="match status" value="1"/>
</dbReference>
<dbReference type="AlphaFoldDB" id="A0A0V8RR26"/>
<evidence type="ECO:0000256" key="3">
    <source>
        <dbReference type="ARBA" id="ARBA00023163"/>
    </source>
</evidence>
<feature type="region of interest" description="Disordered" evidence="4">
    <location>
        <begin position="1"/>
        <end position="27"/>
    </location>
</feature>
<dbReference type="Gene3D" id="3.40.50.2300">
    <property type="match status" value="2"/>
</dbReference>
<dbReference type="InterPro" id="IPR046335">
    <property type="entry name" value="LacI/GalR-like_sensor"/>
</dbReference>
<accession>A0A0V8RR26</accession>
<dbReference type="PANTHER" id="PTHR30146">
    <property type="entry name" value="LACI-RELATED TRANSCRIPTIONAL REPRESSOR"/>
    <property type="match status" value="1"/>
</dbReference>
<dbReference type="Pfam" id="PF13377">
    <property type="entry name" value="Peripla_BP_3"/>
    <property type="match status" value="1"/>
</dbReference>
<dbReference type="RefSeq" id="WP_060567275.1">
    <property type="nucleotide sequence ID" value="NZ_CP040006.1"/>
</dbReference>
<dbReference type="InterPro" id="IPR000843">
    <property type="entry name" value="HTH_LacI"/>
</dbReference>
<dbReference type="Gene3D" id="1.10.260.40">
    <property type="entry name" value="lambda repressor-like DNA-binding domains"/>
    <property type="match status" value="1"/>
</dbReference>
<dbReference type="InterPro" id="IPR028082">
    <property type="entry name" value="Peripla_BP_I"/>
</dbReference>
<dbReference type="Proteomes" id="UP000054686">
    <property type="component" value="Unassembled WGS sequence"/>
</dbReference>
<dbReference type="GO" id="GO:0000976">
    <property type="term" value="F:transcription cis-regulatory region binding"/>
    <property type="evidence" value="ECO:0007669"/>
    <property type="project" value="TreeGrafter"/>
</dbReference>
<keyword evidence="3" id="KW-0804">Transcription</keyword>
<dbReference type="PROSITE" id="PS50932">
    <property type="entry name" value="HTH_LACI_2"/>
    <property type="match status" value="1"/>
</dbReference>
<gene>
    <name evidence="6" type="ORF">APY09_07675</name>
</gene>
<evidence type="ECO:0000313" key="7">
    <source>
        <dbReference type="Proteomes" id="UP000054686"/>
    </source>
</evidence>
<reference evidence="6 7" key="1">
    <citation type="submission" date="2015-10" db="EMBL/GenBank/DDBJ databases">
        <title>Draft Genome of Actinomyces odontolyticus subsp. actinosynbacter strain XH001.</title>
        <authorList>
            <person name="Mclean J.S."/>
            <person name="He X."/>
        </authorList>
    </citation>
    <scope>NUCLEOTIDE SEQUENCE [LARGE SCALE GENOMIC DNA]</scope>
    <source>
        <strain evidence="6 7">XH001</strain>
    </source>
</reference>
<keyword evidence="2" id="KW-0238">DNA-binding</keyword>
<keyword evidence="1" id="KW-0805">Transcription regulation</keyword>
<feature type="compositionally biased region" description="Polar residues" evidence="4">
    <location>
        <begin position="1"/>
        <end position="16"/>
    </location>
</feature>
<dbReference type="GO" id="GO:0003700">
    <property type="term" value="F:DNA-binding transcription factor activity"/>
    <property type="evidence" value="ECO:0007669"/>
    <property type="project" value="TreeGrafter"/>
</dbReference>
<dbReference type="SMART" id="SM00354">
    <property type="entry name" value="HTH_LACI"/>
    <property type="match status" value="1"/>
</dbReference>
<evidence type="ECO:0000313" key="6">
    <source>
        <dbReference type="EMBL" id="KSW10381.1"/>
    </source>
</evidence>
<evidence type="ECO:0000256" key="1">
    <source>
        <dbReference type="ARBA" id="ARBA00023015"/>
    </source>
</evidence>
<proteinExistence type="predicted"/>
<comment type="caution">
    <text evidence="6">The sequence shown here is derived from an EMBL/GenBank/DDBJ whole genome shotgun (WGS) entry which is preliminary data.</text>
</comment>